<evidence type="ECO:0000256" key="8">
    <source>
        <dbReference type="ARBA" id="ARBA00030117"/>
    </source>
</evidence>
<dbReference type="InterPro" id="IPR007412">
    <property type="entry name" value="FlgM"/>
</dbReference>
<keyword evidence="3" id="KW-0678">Repressor</keyword>
<evidence type="ECO:0000256" key="5">
    <source>
        <dbReference type="ARBA" id="ARBA00023015"/>
    </source>
</evidence>
<evidence type="ECO:0000256" key="3">
    <source>
        <dbReference type="ARBA" id="ARBA00022491"/>
    </source>
</evidence>
<comment type="function">
    <text evidence="7">Responsible for the coupling of flagellin expression to flagellar assembly by preventing expression of the flagellin genes when a component of the middle class of proteins is defective. It negatively regulates flagellar genes by inhibiting the activity of FliA by directly binding to FliA.</text>
</comment>
<dbReference type="InterPro" id="IPR031316">
    <property type="entry name" value="FlgM_C"/>
</dbReference>
<evidence type="ECO:0000256" key="9">
    <source>
        <dbReference type="SAM" id="MobiDB-lite"/>
    </source>
</evidence>
<dbReference type="InterPro" id="IPR035890">
    <property type="entry name" value="Anti-sigma-28_factor_FlgM_sf"/>
</dbReference>
<gene>
    <name evidence="11" type="ORF">LYB30171_00697</name>
</gene>
<keyword evidence="5" id="KW-0805">Transcription regulation</keyword>
<evidence type="ECO:0000259" key="10">
    <source>
        <dbReference type="Pfam" id="PF04316"/>
    </source>
</evidence>
<dbReference type="RefSeq" id="WP_215219669.1">
    <property type="nucleotide sequence ID" value="NZ_OU015430.1"/>
</dbReference>
<evidence type="ECO:0000256" key="1">
    <source>
        <dbReference type="ARBA" id="ARBA00005322"/>
    </source>
</evidence>
<dbReference type="NCBIfam" id="TIGR03824">
    <property type="entry name" value="FlgM_jcvi"/>
    <property type="match status" value="1"/>
</dbReference>
<feature type="domain" description="Anti-sigma-28 factor FlgM C-terminal" evidence="10">
    <location>
        <begin position="42"/>
        <end position="94"/>
    </location>
</feature>
<evidence type="ECO:0000313" key="11">
    <source>
        <dbReference type="EMBL" id="CAG4970272.1"/>
    </source>
</evidence>
<feature type="region of interest" description="Disordered" evidence="9">
    <location>
        <begin position="1"/>
        <end position="40"/>
    </location>
</feature>
<sequence length="102" mass="10577">MTTKIDGAGPPVRPAELASTAATAVRAGEERSAPVAARPPADSVRLTGEAEGLQAMQRELGAPGIDLARVNEVRAALADGSYRIDPQQIATRMLALESELGQ</sequence>
<keyword evidence="6" id="KW-0804">Transcription</keyword>
<name>A0ABM8UDF6_9GAMM</name>
<evidence type="ECO:0000256" key="2">
    <source>
        <dbReference type="ARBA" id="ARBA00017823"/>
    </source>
</evidence>
<keyword evidence="12" id="KW-1185">Reference proteome</keyword>
<organism evidence="11 12">
    <name type="scientific">Novilysobacter luteus</name>
    <dbReference type="NCBI Taxonomy" id="2822368"/>
    <lineage>
        <taxon>Bacteria</taxon>
        <taxon>Pseudomonadati</taxon>
        <taxon>Pseudomonadota</taxon>
        <taxon>Gammaproteobacteria</taxon>
        <taxon>Lysobacterales</taxon>
        <taxon>Lysobacteraceae</taxon>
        <taxon>Novilysobacter</taxon>
    </lineage>
</organism>
<evidence type="ECO:0000256" key="6">
    <source>
        <dbReference type="ARBA" id="ARBA00023163"/>
    </source>
</evidence>
<proteinExistence type="inferred from homology"/>
<dbReference type="SUPFAM" id="SSF101498">
    <property type="entry name" value="Anti-sigma factor FlgM"/>
    <property type="match status" value="1"/>
</dbReference>
<dbReference type="EMBL" id="OU015430">
    <property type="protein sequence ID" value="CAG4970272.1"/>
    <property type="molecule type" value="Genomic_DNA"/>
</dbReference>
<evidence type="ECO:0000256" key="4">
    <source>
        <dbReference type="ARBA" id="ARBA00022795"/>
    </source>
</evidence>
<evidence type="ECO:0000313" key="12">
    <source>
        <dbReference type="Proteomes" id="UP000680116"/>
    </source>
</evidence>
<accession>A0ABM8UDF6</accession>
<reference evidence="11 12" key="1">
    <citation type="submission" date="2021-04" db="EMBL/GenBank/DDBJ databases">
        <authorList>
            <person name="Rodrigo-Torres L."/>
            <person name="Arahal R. D."/>
            <person name="Lucena T."/>
        </authorList>
    </citation>
    <scope>NUCLEOTIDE SEQUENCE [LARGE SCALE GENOMIC DNA]</scope>
    <source>
        <strain evidence="11 12">CECT 30171</strain>
    </source>
</reference>
<keyword evidence="4" id="KW-1005">Bacterial flagellum biogenesis</keyword>
<comment type="similarity">
    <text evidence="1">Belongs to the FlgM family.</text>
</comment>
<dbReference type="Proteomes" id="UP000680116">
    <property type="component" value="Chromosome"/>
</dbReference>
<dbReference type="Pfam" id="PF04316">
    <property type="entry name" value="FlgM"/>
    <property type="match status" value="1"/>
</dbReference>
<protein>
    <recommendedName>
        <fullName evidence="2">Negative regulator of flagellin synthesis</fullName>
    </recommendedName>
    <alternativeName>
        <fullName evidence="8">Anti-sigma-28 factor</fullName>
    </alternativeName>
</protein>
<evidence type="ECO:0000256" key="7">
    <source>
        <dbReference type="ARBA" id="ARBA00024739"/>
    </source>
</evidence>